<dbReference type="Proteomes" id="UP000516093">
    <property type="component" value="Chromosome"/>
</dbReference>
<proteinExistence type="predicted"/>
<accession>A0A7H0H0N1</accession>
<name>A0A7H0H0N1_9BACT</name>
<evidence type="ECO:0000313" key="3">
    <source>
        <dbReference type="Proteomes" id="UP000516093"/>
    </source>
</evidence>
<dbReference type="EMBL" id="CP060784">
    <property type="protein sequence ID" value="QNP54097.1"/>
    <property type="molecule type" value="Genomic_DNA"/>
</dbReference>
<dbReference type="Pfam" id="PF18962">
    <property type="entry name" value="Por_Secre_tail"/>
    <property type="match status" value="1"/>
</dbReference>
<dbReference type="NCBIfam" id="TIGR04183">
    <property type="entry name" value="Por_Secre_tail"/>
    <property type="match status" value="1"/>
</dbReference>
<dbReference type="KEGG" id="hqi:H9L05_12610"/>
<organism evidence="2 3">
    <name type="scientific">Hymenobacter qilianensis</name>
    <dbReference type="NCBI Taxonomy" id="1385715"/>
    <lineage>
        <taxon>Bacteria</taxon>
        <taxon>Pseudomonadati</taxon>
        <taxon>Bacteroidota</taxon>
        <taxon>Cytophagia</taxon>
        <taxon>Cytophagales</taxon>
        <taxon>Hymenobacteraceae</taxon>
        <taxon>Hymenobacter</taxon>
    </lineage>
</organism>
<reference evidence="2 3" key="1">
    <citation type="submission" date="2020-08" db="EMBL/GenBank/DDBJ databases">
        <title>Genome sequence of Hymenobacter qilianensis JCM 19763T.</title>
        <authorList>
            <person name="Hyun D.-W."/>
            <person name="Bae J.-W."/>
        </authorList>
    </citation>
    <scope>NUCLEOTIDE SEQUENCE [LARGE SCALE GENOMIC DNA]</scope>
    <source>
        <strain evidence="2 3">JCM 19763</strain>
    </source>
</reference>
<evidence type="ECO:0000259" key="1">
    <source>
        <dbReference type="Pfam" id="PF18962"/>
    </source>
</evidence>
<dbReference type="InterPro" id="IPR026444">
    <property type="entry name" value="Secre_tail"/>
</dbReference>
<feature type="domain" description="Secretion system C-terminal sorting" evidence="1">
    <location>
        <begin position="7"/>
        <end position="85"/>
    </location>
</feature>
<gene>
    <name evidence="2" type="ORF">H9L05_12610</name>
</gene>
<keyword evidence="3" id="KW-1185">Reference proteome</keyword>
<dbReference type="AlphaFoldDB" id="A0A7H0H0N1"/>
<sequence length="86" mass="8918">MDAALVVYPNPSSNGDFSLASLQKPGVATAPFTISDAAGRIVQRQGAAPISAANGRLISLRGQPAGVYLLRLSTPEGTLTRKLLIQ</sequence>
<dbReference type="RefSeq" id="WP_187734260.1">
    <property type="nucleotide sequence ID" value="NZ_CP060784.1"/>
</dbReference>
<protein>
    <submittedName>
        <fullName evidence="2">T9SS type A sorting domain-containing protein</fullName>
    </submittedName>
</protein>
<evidence type="ECO:0000313" key="2">
    <source>
        <dbReference type="EMBL" id="QNP54097.1"/>
    </source>
</evidence>